<feature type="compositionally biased region" description="Polar residues" evidence="1">
    <location>
        <begin position="438"/>
        <end position="459"/>
    </location>
</feature>
<dbReference type="VEuPathDB" id="FungiDB:PADG_01141"/>
<feature type="compositionally biased region" description="Low complexity" evidence="1">
    <location>
        <begin position="728"/>
        <end position="740"/>
    </location>
</feature>
<feature type="region of interest" description="Disordered" evidence="1">
    <location>
        <begin position="1151"/>
        <end position="1603"/>
    </location>
</feature>
<evidence type="ECO:0000256" key="1">
    <source>
        <dbReference type="SAM" id="MobiDB-lite"/>
    </source>
</evidence>
<evidence type="ECO:0000313" key="2">
    <source>
        <dbReference type="EMBL" id="ODH25795.1"/>
    </source>
</evidence>
<feature type="compositionally biased region" description="Polar residues" evidence="1">
    <location>
        <begin position="16"/>
        <end position="25"/>
    </location>
</feature>
<organism evidence="2 3">
    <name type="scientific">Paracoccidioides brasiliensis</name>
    <dbReference type="NCBI Taxonomy" id="121759"/>
    <lineage>
        <taxon>Eukaryota</taxon>
        <taxon>Fungi</taxon>
        <taxon>Dikarya</taxon>
        <taxon>Ascomycota</taxon>
        <taxon>Pezizomycotina</taxon>
        <taxon>Eurotiomycetes</taxon>
        <taxon>Eurotiomycetidae</taxon>
        <taxon>Onygenales</taxon>
        <taxon>Ajellomycetaceae</taxon>
        <taxon>Paracoccidioides</taxon>
    </lineage>
</organism>
<feature type="compositionally biased region" description="Basic residues" evidence="1">
    <location>
        <begin position="39"/>
        <end position="49"/>
    </location>
</feature>
<feature type="region of interest" description="Disordered" evidence="1">
    <location>
        <begin position="1711"/>
        <end position="1762"/>
    </location>
</feature>
<protein>
    <submittedName>
        <fullName evidence="2">Uncharacterized protein</fullName>
    </submittedName>
</protein>
<feature type="compositionally biased region" description="Polar residues" evidence="1">
    <location>
        <begin position="1300"/>
        <end position="1309"/>
    </location>
</feature>
<feature type="compositionally biased region" description="Basic and acidic residues" evidence="1">
    <location>
        <begin position="1060"/>
        <end position="1077"/>
    </location>
</feature>
<feature type="compositionally biased region" description="Basic and acidic residues" evidence="1">
    <location>
        <begin position="1310"/>
        <end position="1327"/>
    </location>
</feature>
<dbReference type="EMBL" id="LZYO01000213">
    <property type="protein sequence ID" value="ODH25795.1"/>
    <property type="molecule type" value="Genomic_DNA"/>
</dbReference>
<feature type="compositionally biased region" description="Polar residues" evidence="1">
    <location>
        <begin position="1477"/>
        <end position="1505"/>
    </location>
</feature>
<feature type="compositionally biased region" description="Basic and acidic residues" evidence="1">
    <location>
        <begin position="94"/>
        <end position="103"/>
    </location>
</feature>
<feature type="compositionally biased region" description="Basic and acidic residues" evidence="1">
    <location>
        <begin position="1030"/>
        <end position="1043"/>
    </location>
</feature>
<feature type="compositionally biased region" description="Low complexity" evidence="1">
    <location>
        <begin position="993"/>
        <end position="1026"/>
    </location>
</feature>
<feature type="compositionally biased region" description="Polar residues" evidence="1">
    <location>
        <begin position="574"/>
        <end position="585"/>
    </location>
</feature>
<feature type="compositionally biased region" description="Polar residues" evidence="1">
    <location>
        <begin position="649"/>
        <end position="675"/>
    </location>
</feature>
<sequence length="1913" mass="204065">MSGYEPTHGPGGRSDGSVSPFSNPSGEHPPGQGPSFKTNVHRQKTKRWVNAKSYAYDGDDWGDCGDIYDDEPEPAIPALPNQAAAVLPQNTQENRQETGDERPTLGNSGEQEPPSKQLPFIRPADIYKRMQEEKQRKIDEHELEQKEADQSITPSQPLPQPIHDTSGDSPEAAVTPDQRDSALRMQKAPQNPNAQQVHDQNRELPIDTQENKSGSPEENASIRKPDSSTARPGIQPVAGLPGSPTGASGLQDKENVQPTQENQEQQPAADASPLQHNTSIGFRSVVHQAFDAPTQTPSTPAGSILRSDSGSTSIVSPIIKPNTSSVFENGRGVAADQTPTIVEEPAELKPGHRRSMNPPPYSGNAPARRPVVESEVDPAESQLGDLSEGPDGPSEASPAGVHAGLEPSLASPTKSDPSTPKSTTTPQPSVPESWPAVSEQNPLPTSSSGTESAYSNLSSARPDVIELSEAPPSSPRAHDPHMPAALNVETDKRNSEIIVIAPSRENISPPATEITSQDFNDRLRDEIIQSLTPRASIVIQEDVQSANAPGSSLEANAQSQHKSIMIPSKCESFWNESGDTSSDKTQPIPLYTAPHSDILPNSSGVETTPVAVSFPVPETGSSPVNQQSPASKLFKRFSWEEPSADGNEESQQLSINPATSEKSTQSPLDSSTPTGSERRSGDFDQQPDHSPNDPNGSETTPIQIPTEQEPSSVQSDDVPSAYLASGDPSSSPVQTTSQPPGAEDHKLPTFRQIMAMTTTAEKVKAFQQTREKFAGMDTGLAAWIQATADSYPDHAGLVQRNGTLPAGTTLTHRNTIPRNKFPKLSSLGSISLQTSHLEGSPTTPGHTRRASGSQLAAKMHSQQVQAKGKDLLHSAGVLGGKAGGAAKGLFAKGRSKLRHNSGSTDKVNAHGAPTQPRPNSTPSFDGPQSVAGTVHDGQVSKLNPRLLSLKLDPSTFSSDMRTAWKAPQASPSSPKTVIAGPDYETLSESGKRVSYVSSSPPGSRSQKSVHNVASSETGGWESTSTGRDPYTARESDSDLKIDTPVETGNKPPSTPETANEEAHGEFQEDTQEVTREDADQEPQPISPSIDGQSLLISAGLSTDRRGSSTNVSDDDSGSIGPPVEEARAIQVIGRKANVIQSELRAFSSRIIEVGRSWNSSTGRTPRLAPVDGRGGSPASNERQGDPLSPRTTASVPVEGYGEPPASQTPKAASVEEYGESALPQPSKSDLTEGQGVLPSLQTTLSAPVKGLGESQPPQPSKSALVEEPTELSHSPPTGTIGHEYSSSLQFPPPIAPTHENVVQNVQSHTAEGENVHPSELEQNKDATRVVSSASLASAKVDENVQSVSTNADDISVSPRSPPPQSPTATKAKALPSLPGLSRGSSADVPEGHEPLDTTTISSKHSSRATVHDQTQPETVKSVRAHDNIPDANAAAHPAAMPDSTTQHQFRKYQPWTNNSNGTLPAESSVQPPFLTRHPSQPSISPQERLADQQTIPITDSRSSVQLYREYLPRGNYLSKPATLQEEPRPGSAIAGFMSKAHFSRHAERRGSTTGQANERSWSSRFQSFRADSDNSKPRSVAAAEPVPWKRAASDPNTGSPGNKMRFSTKFFLGHSRLSHMDDELKKKKSRVGGLFSRHSKTADPLKAASNLSFAPNQYEVEITAGSQPQPHLSGHPKTMLQIHEQQQTVQPHILTNQGQQADRLYQALGSSSIKPSTVGGNGHQVSQHGGLGLVAPQPPSTGQDTSPRRGSQPGNSQPYTGYLHVRSQSPMSFTQFQSRYGARTDGSVPLTRIGTTDIDPTQYPLPNSAAKSTVISPQAEVPQHPHPKNHSNSQLVDVRSTSLVQISKTRSSAPVNGTFSSNKHASLAPMLDFSTQMEPVELPVPGDDSSEEIVMSSTTYPGQEWQPEFYADE</sequence>
<feature type="compositionally biased region" description="Polar residues" evidence="1">
    <location>
        <begin position="256"/>
        <end position="266"/>
    </location>
</feature>
<feature type="region of interest" description="Disordered" evidence="1">
    <location>
        <begin position="962"/>
        <end position="1122"/>
    </location>
</feature>
<feature type="compositionally biased region" description="Polar residues" evidence="1">
    <location>
        <begin position="1454"/>
        <end position="1470"/>
    </location>
</feature>
<feature type="compositionally biased region" description="Low complexity" evidence="1">
    <location>
        <begin position="1429"/>
        <end position="1439"/>
    </location>
</feature>
<comment type="caution">
    <text evidence="2">The sequence shown here is derived from an EMBL/GenBank/DDBJ whole genome shotgun (WGS) entry which is preliminary data.</text>
</comment>
<feature type="compositionally biased region" description="Basic and acidic residues" evidence="1">
    <location>
        <begin position="125"/>
        <end position="149"/>
    </location>
</feature>
<feature type="compositionally biased region" description="Polar residues" evidence="1">
    <location>
        <begin position="1551"/>
        <end position="1566"/>
    </location>
</feature>
<evidence type="ECO:0000313" key="3">
    <source>
        <dbReference type="Proteomes" id="UP000242814"/>
    </source>
</evidence>
<feature type="region of interest" description="Disordered" evidence="1">
    <location>
        <begin position="894"/>
        <end position="941"/>
    </location>
</feature>
<accession>A0A1D2JBM4</accession>
<feature type="region of interest" description="Disordered" evidence="1">
    <location>
        <begin position="1"/>
        <end position="490"/>
    </location>
</feature>
<name>A0A1D2JBM4_PARBR</name>
<feature type="compositionally biased region" description="Polar residues" evidence="1">
    <location>
        <begin position="619"/>
        <end position="630"/>
    </location>
</feature>
<feature type="compositionally biased region" description="Polar residues" evidence="1">
    <location>
        <begin position="692"/>
        <end position="717"/>
    </location>
</feature>
<feature type="compositionally biased region" description="Polar residues" evidence="1">
    <location>
        <begin position="1396"/>
        <end position="1418"/>
    </location>
</feature>
<feature type="compositionally biased region" description="Acidic residues" evidence="1">
    <location>
        <begin position="57"/>
        <end position="73"/>
    </location>
</feature>
<feature type="compositionally biased region" description="Polar residues" evidence="1">
    <location>
        <begin position="1343"/>
        <end position="1352"/>
    </location>
</feature>
<feature type="compositionally biased region" description="Polar residues" evidence="1">
    <location>
        <begin position="1740"/>
        <end position="1759"/>
    </location>
</feature>
<feature type="region of interest" description="Disordered" evidence="1">
    <location>
        <begin position="1816"/>
        <end position="1836"/>
    </location>
</feature>
<feature type="compositionally biased region" description="Polar residues" evidence="1">
    <location>
        <begin position="188"/>
        <end position="198"/>
    </location>
</feature>
<dbReference type="VEuPathDB" id="FungiDB:PABG_11592"/>
<gene>
    <name evidence="2" type="ORF">ACO22_05030</name>
</gene>
<feature type="region of interest" description="Disordered" evidence="1">
    <location>
        <begin position="572"/>
        <end position="750"/>
    </location>
</feature>
<feature type="compositionally biased region" description="Low complexity" evidence="1">
    <location>
        <begin position="1329"/>
        <end position="1338"/>
    </location>
</feature>
<proteinExistence type="predicted"/>
<feature type="region of interest" description="Disordered" evidence="1">
    <location>
        <begin position="500"/>
        <end position="519"/>
    </location>
</feature>
<feature type="compositionally biased region" description="Polar residues" evidence="1">
    <location>
        <begin position="293"/>
        <end position="327"/>
    </location>
</feature>
<reference evidence="2 3" key="1">
    <citation type="submission" date="2016-06" db="EMBL/GenBank/DDBJ databases">
        <authorList>
            <person name="Kjaerup R.B."/>
            <person name="Dalgaard T.S."/>
            <person name="Juul-Madsen H.R."/>
        </authorList>
    </citation>
    <scope>NUCLEOTIDE SEQUENCE [LARGE SCALE GENOMIC DNA]</scope>
    <source>
        <strain evidence="2 3">Pb300</strain>
    </source>
</reference>
<feature type="compositionally biased region" description="Basic and acidic residues" evidence="1">
    <location>
        <begin position="676"/>
        <end position="691"/>
    </location>
</feature>
<feature type="region of interest" description="Disordered" evidence="1">
    <location>
        <begin position="1879"/>
        <end position="1913"/>
    </location>
</feature>
<feature type="compositionally biased region" description="Low complexity" evidence="1">
    <location>
        <begin position="411"/>
        <end position="427"/>
    </location>
</feature>
<feature type="compositionally biased region" description="Low complexity" evidence="1">
    <location>
        <begin position="1374"/>
        <end position="1385"/>
    </location>
</feature>
<dbReference type="Proteomes" id="UP000242814">
    <property type="component" value="Unassembled WGS sequence"/>
</dbReference>